<protein>
    <submittedName>
        <fullName evidence="1">Putative Chitin binding protein</fullName>
    </submittedName>
</protein>
<sequence>SYKQRGTDRASSDTNQLTPGSFSQIFAVDLDQYPVIYNFKSFGTTSADDYYETNNNQVGYLGYRGDKSILLLPVQINSKDLVAVYFSPYTDYSEITTLQFPDTIQKISFGSLAGFRNLAHLTIPFLGLDVHDDQARLGYLFSRLEEERNLNIDVPSSLINLSLSQARTIATDAFSNCPNLMTVSLPDTLISIGADAFRSCTNLIAINFPSSLTSIGNNAFENCLNLTMVFLPNSILTIDDDCFTNNPEITIYAQASTKPGSWASSWNEPSQPVFWDIIEVLEQNCFFITVNTINSKPITTIANHAFKNVAALQTLTLSENVLTIGDEAFMDCFGLQNINFSNQLTSIGSKAFANCSGLTSIVLPNSLNYIGVGAFKSTTYLENIAIPFVGSQRGIYSDVHFADIFGGLSSVPSSLTHVAINGGTIIPTDSFSNLTNLTEVVIHIGVTHVESYAFRNCSSLQTISFPNSVTRLDANIFTNSPLVSISLPFVGGGEYYDTHHVTDDGLFRFIFQQIPWTLRTVKIQRGEIKQEAFAGFTQIENIILDEVTAIGSRAFLDCRGFSSLVLPDSIQTLANECLLDTGITEITLPFLGGTADDFYGTLNYLFGVAKSNTLRKVTIIGGIGIGDYAFMDWDLLEEINLPDSITSFGDRVFNYCTSLTSVTLPSGMLYLPDTTFANCSSLESVVLPENIIYFGNYVFFECTKLVNIVLPPNLQSIGIYAFKDCPSLELITLPDSLTFLDNSAFYGCTGLTYLIIPPDPITISDSAFTGCNPLTFFLQRSTVPVSWSWMVGLGTVYVSSEWTLNDGIPMPLMGEEQYIYLQWGYRA</sequence>
<dbReference type="InterPro" id="IPR053139">
    <property type="entry name" value="Surface_bspA-like"/>
</dbReference>
<dbReference type="Proteomes" id="UP000324800">
    <property type="component" value="Unassembled WGS sequence"/>
</dbReference>
<dbReference type="EMBL" id="SNRW01016378">
    <property type="protein sequence ID" value="KAA6369431.1"/>
    <property type="molecule type" value="Genomic_DNA"/>
</dbReference>
<dbReference type="AlphaFoldDB" id="A0A5J4UH68"/>
<dbReference type="Pfam" id="PF13306">
    <property type="entry name" value="LRR_5"/>
    <property type="match status" value="5"/>
</dbReference>
<accession>A0A5J4UH68</accession>
<dbReference type="PANTHER" id="PTHR45661">
    <property type="entry name" value="SURFACE ANTIGEN"/>
    <property type="match status" value="1"/>
</dbReference>
<dbReference type="InterPro" id="IPR032675">
    <property type="entry name" value="LRR_dom_sf"/>
</dbReference>
<comment type="caution">
    <text evidence="1">The sequence shown here is derived from an EMBL/GenBank/DDBJ whole genome shotgun (WGS) entry which is preliminary data.</text>
</comment>
<evidence type="ECO:0000313" key="2">
    <source>
        <dbReference type="Proteomes" id="UP000324800"/>
    </source>
</evidence>
<dbReference type="OrthoDB" id="2015831at2759"/>
<name>A0A5J4UH68_9EUKA</name>
<proteinExistence type="predicted"/>
<organism evidence="1 2">
    <name type="scientific">Streblomastix strix</name>
    <dbReference type="NCBI Taxonomy" id="222440"/>
    <lineage>
        <taxon>Eukaryota</taxon>
        <taxon>Metamonada</taxon>
        <taxon>Preaxostyla</taxon>
        <taxon>Oxymonadida</taxon>
        <taxon>Streblomastigidae</taxon>
        <taxon>Streblomastix</taxon>
    </lineage>
</organism>
<dbReference type="PANTHER" id="PTHR45661:SF3">
    <property type="entry name" value="IG-LIKE DOMAIN-CONTAINING PROTEIN"/>
    <property type="match status" value="1"/>
</dbReference>
<evidence type="ECO:0000313" key="1">
    <source>
        <dbReference type="EMBL" id="KAA6369431.1"/>
    </source>
</evidence>
<dbReference type="SUPFAM" id="SSF52058">
    <property type="entry name" value="L domain-like"/>
    <property type="match status" value="3"/>
</dbReference>
<dbReference type="Gene3D" id="3.80.10.10">
    <property type="entry name" value="Ribonuclease Inhibitor"/>
    <property type="match status" value="4"/>
</dbReference>
<gene>
    <name evidence="1" type="ORF">EZS28_035042</name>
</gene>
<dbReference type="InterPro" id="IPR026906">
    <property type="entry name" value="LRR_5"/>
</dbReference>
<feature type="non-terminal residue" evidence="1">
    <location>
        <position position="1"/>
    </location>
</feature>
<reference evidence="1 2" key="1">
    <citation type="submission" date="2019-03" db="EMBL/GenBank/DDBJ databases">
        <title>Single cell metagenomics reveals metabolic interactions within the superorganism composed of flagellate Streblomastix strix and complex community of Bacteroidetes bacteria on its surface.</title>
        <authorList>
            <person name="Treitli S.C."/>
            <person name="Kolisko M."/>
            <person name="Husnik F."/>
            <person name="Keeling P."/>
            <person name="Hampl V."/>
        </authorList>
    </citation>
    <scope>NUCLEOTIDE SEQUENCE [LARGE SCALE GENOMIC DNA]</scope>
    <source>
        <strain evidence="1">ST1C</strain>
    </source>
</reference>